<protein>
    <submittedName>
        <fullName evidence="2">Transcriptional regulator</fullName>
    </submittedName>
</protein>
<dbReference type="Gene3D" id="1.10.260.40">
    <property type="entry name" value="lambda repressor-like DNA-binding domains"/>
    <property type="match status" value="1"/>
</dbReference>
<dbReference type="CDD" id="cd00093">
    <property type="entry name" value="HTH_XRE"/>
    <property type="match status" value="1"/>
</dbReference>
<dbReference type="SUPFAM" id="SSF47413">
    <property type="entry name" value="lambda repressor-like DNA-binding domains"/>
    <property type="match status" value="1"/>
</dbReference>
<dbReference type="EMBL" id="CP015405">
    <property type="protein sequence ID" value="ANU75203.1"/>
    <property type="molecule type" value="Genomic_DNA"/>
</dbReference>
<dbReference type="OrthoDB" id="371153at2"/>
<name>A0A1C7I8N3_9FIRM</name>
<gene>
    <name evidence="2" type="ORF">A4V09_05175</name>
</gene>
<dbReference type="Proteomes" id="UP000092574">
    <property type="component" value="Chromosome"/>
</dbReference>
<dbReference type="InterPro" id="IPR001387">
    <property type="entry name" value="Cro/C1-type_HTH"/>
</dbReference>
<reference evidence="2" key="1">
    <citation type="submission" date="2017-04" db="EMBL/GenBank/DDBJ databases">
        <title>Complete Genome Sequences of Twelve Strains of a Stable Defined Moderately Diverse Mouse Microbiota 2 (sDMDMm2).</title>
        <authorList>
            <person name="Uchimura Y."/>
            <person name="Wyss M."/>
            <person name="Brugiroux S."/>
            <person name="Limenitakis J.P."/>
            <person name="Stecher B."/>
            <person name="McCoy K.D."/>
            <person name="Macpherson A.J."/>
        </authorList>
    </citation>
    <scope>NUCLEOTIDE SEQUENCE</scope>
    <source>
        <strain evidence="2">YL58</strain>
    </source>
</reference>
<evidence type="ECO:0000259" key="1">
    <source>
        <dbReference type="PROSITE" id="PS50943"/>
    </source>
</evidence>
<dbReference type="InterPro" id="IPR010982">
    <property type="entry name" value="Lambda_DNA-bd_dom_sf"/>
</dbReference>
<evidence type="ECO:0000313" key="3">
    <source>
        <dbReference type="Proteomes" id="UP000092574"/>
    </source>
</evidence>
<sequence length="108" mass="12351">MKKLDKLSIGKRILQQRELLGYTREELAEKADITPRFCYDLELGQKGMSVNTLCKLKSALHINIDYLLFGEQKNLNDLDSIKTLIETCPPDKLSHLLDIITSYLKAVN</sequence>
<dbReference type="KEGG" id="byl:A4V09_05175"/>
<dbReference type="PROSITE" id="PS50943">
    <property type="entry name" value="HTH_CROC1"/>
    <property type="match status" value="1"/>
</dbReference>
<dbReference type="SMART" id="SM00530">
    <property type="entry name" value="HTH_XRE"/>
    <property type="match status" value="1"/>
</dbReference>
<keyword evidence="3" id="KW-1185">Reference proteome</keyword>
<proteinExistence type="predicted"/>
<dbReference type="AlphaFoldDB" id="A0A1C7I8N3"/>
<dbReference type="Pfam" id="PF01381">
    <property type="entry name" value="HTH_3"/>
    <property type="match status" value="1"/>
</dbReference>
<organism evidence="2 3">
    <name type="scientific">Blautia pseudococcoides</name>
    <dbReference type="NCBI Taxonomy" id="1796616"/>
    <lineage>
        <taxon>Bacteria</taxon>
        <taxon>Bacillati</taxon>
        <taxon>Bacillota</taxon>
        <taxon>Clostridia</taxon>
        <taxon>Lachnospirales</taxon>
        <taxon>Lachnospiraceae</taxon>
        <taxon>Blautia</taxon>
    </lineage>
</organism>
<evidence type="ECO:0000313" key="2">
    <source>
        <dbReference type="EMBL" id="ANU75203.1"/>
    </source>
</evidence>
<feature type="domain" description="HTH cro/C1-type" evidence="1">
    <location>
        <begin position="13"/>
        <end position="67"/>
    </location>
</feature>
<dbReference type="GO" id="GO:0003677">
    <property type="term" value="F:DNA binding"/>
    <property type="evidence" value="ECO:0007669"/>
    <property type="project" value="InterPro"/>
</dbReference>
<dbReference type="RefSeq" id="WP_065541415.1">
    <property type="nucleotide sequence ID" value="NZ_CP015405.2"/>
</dbReference>
<accession>A0A1C7I8N3</accession>